<dbReference type="Proteomes" id="UP000324479">
    <property type="component" value="Unassembled WGS sequence"/>
</dbReference>
<reference evidence="1 2" key="1">
    <citation type="submission" date="2019-08" db="EMBL/GenBank/DDBJ databases">
        <authorList>
            <person name="Dhanesh K."/>
            <person name="Kumar G."/>
            <person name="Sasikala C."/>
            <person name="Venkata Ramana C."/>
        </authorList>
    </citation>
    <scope>NUCLEOTIDE SEQUENCE [LARGE SCALE GENOMIC DNA]</scope>
    <source>
        <strain evidence="1 2">JC645</strain>
    </source>
</reference>
<organism evidence="1 2">
    <name type="scientific">Roseiconus nitratireducens</name>
    <dbReference type="NCBI Taxonomy" id="2605748"/>
    <lineage>
        <taxon>Bacteria</taxon>
        <taxon>Pseudomonadati</taxon>
        <taxon>Planctomycetota</taxon>
        <taxon>Planctomycetia</taxon>
        <taxon>Pirellulales</taxon>
        <taxon>Pirellulaceae</taxon>
        <taxon>Roseiconus</taxon>
    </lineage>
</organism>
<dbReference type="AlphaFoldDB" id="A0A5M6DIJ0"/>
<sequence length="123" mass="13791">MDNTDHFDPRQLSESDLALLRSLKFHHDGPVTQWLSYVADEQGPWSVPLFASRPAADVVDALRQAVLLDQVARDSYSNELAEFFSWVHCIVSLNTAAFLATLNASLLDPNEHDFQASQRRGHA</sequence>
<evidence type="ECO:0000313" key="1">
    <source>
        <dbReference type="EMBL" id="KAA5545105.1"/>
    </source>
</evidence>
<dbReference type="RefSeq" id="WP_161604324.1">
    <property type="nucleotide sequence ID" value="NZ_VWOX01000003.1"/>
</dbReference>
<protein>
    <submittedName>
        <fullName evidence="1">Uncharacterized protein</fullName>
    </submittedName>
</protein>
<gene>
    <name evidence="1" type="ORF">FYK55_05325</name>
</gene>
<evidence type="ECO:0000313" key="2">
    <source>
        <dbReference type="Proteomes" id="UP000324479"/>
    </source>
</evidence>
<dbReference type="EMBL" id="VWOX01000003">
    <property type="protein sequence ID" value="KAA5545105.1"/>
    <property type="molecule type" value="Genomic_DNA"/>
</dbReference>
<proteinExistence type="predicted"/>
<comment type="caution">
    <text evidence="1">The sequence shown here is derived from an EMBL/GenBank/DDBJ whole genome shotgun (WGS) entry which is preliminary data.</text>
</comment>
<name>A0A5M6DIJ0_9BACT</name>
<accession>A0A5M6DIJ0</accession>
<keyword evidence="2" id="KW-1185">Reference proteome</keyword>